<gene>
    <name evidence="2" type="ORF">IQ260_07985</name>
</gene>
<dbReference type="Pfam" id="PF10726">
    <property type="entry name" value="DUF2518"/>
    <property type="match status" value="1"/>
</dbReference>
<evidence type="ECO:0000313" key="2">
    <source>
        <dbReference type="EMBL" id="MBE9066590.1"/>
    </source>
</evidence>
<protein>
    <submittedName>
        <fullName evidence="2">Ycf51 family protein</fullName>
    </submittedName>
</protein>
<dbReference type="RefSeq" id="WP_193992449.1">
    <property type="nucleotide sequence ID" value="NZ_JADEXP010000049.1"/>
</dbReference>
<reference evidence="2" key="1">
    <citation type="submission" date="2020-10" db="EMBL/GenBank/DDBJ databases">
        <authorList>
            <person name="Castelo-Branco R."/>
            <person name="Eusebio N."/>
            <person name="Adriana R."/>
            <person name="Vieira A."/>
            <person name="Brugerolle De Fraissinette N."/>
            <person name="Rezende De Castro R."/>
            <person name="Schneider M.P."/>
            <person name="Vasconcelos V."/>
            <person name="Leao P.N."/>
        </authorList>
    </citation>
    <scope>NUCLEOTIDE SEQUENCE</scope>
    <source>
        <strain evidence="2">LEGE 11479</strain>
    </source>
</reference>
<dbReference type="AlphaFoldDB" id="A0A928X2C7"/>
<accession>A0A928X2C7</accession>
<evidence type="ECO:0000313" key="3">
    <source>
        <dbReference type="Proteomes" id="UP000615026"/>
    </source>
</evidence>
<keyword evidence="1" id="KW-1133">Transmembrane helix</keyword>
<comment type="caution">
    <text evidence="2">The sequence shown here is derived from an EMBL/GenBank/DDBJ whole genome shotgun (WGS) entry which is preliminary data.</text>
</comment>
<proteinExistence type="predicted"/>
<keyword evidence="3" id="KW-1185">Reference proteome</keyword>
<sequence length="173" mass="18197">MPTPELFLEATKWMGLATLAFAALTALAFLTKWGIRFRLVGVTGFCGVLTAGLFGLSFQPLVSTTVEGSIPYVTVYDSGASQLVIAVPPTITDPQLEATLQQAAINSFNPSQLGGAGGQGPRVRARTIVHRDPGISDLLYLGQIQPDAQSESGYNITLSRSALAKARAASQDS</sequence>
<dbReference type="Proteomes" id="UP000615026">
    <property type="component" value="Unassembled WGS sequence"/>
</dbReference>
<keyword evidence="1" id="KW-0812">Transmembrane</keyword>
<name>A0A928X2C7_LEPEC</name>
<keyword evidence="1" id="KW-0472">Membrane</keyword>
<organism evidence="2 3">
    <name type="scientific">Leptolyngbya cf. ectocarpi LEGE 11479</name>
    <dbReference type="NCBI Taxonomy" id="1828722"/>
    <lineage>
        <taxon>Bacteria</taxon>
        <taxon>Bacillati</taxon>
        <taxon>Cyanobacteriota</taxon>
        <taxon>Cyanophyceae</taxon>
        <taxon>Leptolyngbyales</taxon>
        <taxon>Leptolyngbyaceae</taxon>
        <taxon>Leptolyngbya group</taxon>
        <taxon>Leptolyngbya</taxon>
    </lineage>
</organism>
<dbReference type="EMBL" id="JADEXP010000049">
    <property type="protein sequence ID" value="MBE9066590.1"/>
    <property type="molecule type" value="Genomic_DNA"/>
</dbReference>
<feature type="transmembrane region" description="Helical" evidence="1">
    <location>
        <begin position="12"/>
        <end position="30"/>
    </location>
</feature>
<feature type="transmembrane region" description="Helical" evidence="1">
    <location>
        <begin position="37"/>
        <end position="58"/>
    </location>
</feature>
<evidence type="ECO:0000256" key="1">
    <source>
        <dbReference type="SAM" id="Phobius"/>
    </source>
</evidence>
<dbReference type="InterPro" id="IPR019664">
    <property type="entry name" value="Uncharacterised_Ycf51"/>
</dbReference>